<dbReference type="InterPro" id="IPR010730">
    <property type="entry name" value="HET"/>
</dbReference>
<dbReference type="Pfam" id="PF06985">
    <property type="entry name" value="HET"/>
    <property type="match status" value="1"/>
</dbReference>
<keyword evidence="3" id="KW-1185">Reference proteome</keyword>
<evidence type="ECO:0000313" key="2">
    <source>
        <dbReference type="EMBL" id="KAK7514940.1"/>
    </source>
</evidence>
<organism evidence="2 3">
    <name type="scientific">Phyllosticta citriasiana</name>
    <dbReference type="NCBI Taxonomy" id="595635"/>
    <lineage>
        <taxon>Eukaryota</taxon>
        <taxon>Fungi</taxon>
        <taxon>Dikarya</taxon>
        <taxon>Ascomycota</taxon>
        <taxon>Pezizomycotina</taxon>
        <taxon>Dothideomycetes</taxon>
        <taxon>Dothideomycetes incertae sedis</taxon>
        <taxon>Botryosphaeriales</taxon>
        <taxon>Phyllostictaceae</taxon>
        <taxon>Phyllosticta</taxon>
    </lineage>
</organism>
<dbReference type="PANTHER" id="PTHR24148">
    <property type="entry name" value="ANKYRIN REPEAT DOMAIN-CONTAINING PROTEIN 39 HOMOLOG-RELATED"/>
    <property type="match status" value="1"/>
</dbReference>
<evidence type="ECO:0000259" key="1">
    <source>
        <dbReference type="Pfam" id="PF06985"/>
    </source>
</evidence>
<comment type="caution">
    <text evidence="2">The sequence shown here is derived from an EMBL/GenBank/DDBJ whole genome shotgun (WGS) entry which is preliminary data.</text>
</comment>
<reference evidence="2 3" key="1">
    <citation type="submission" date="2024-04" db="EMBL/GenBank/DDBJ databases">
        <title>Phyllosticta paracitricarpa is synonymous to the EU quarantine fungus P. citricarpa based on phylogenomic analyses.</title>
        <authorList>
            <consortium name="Lawrence Berkeley National Laboratory"/>
            <person name="Van Ingen-Buijs V.A."/>
            <person name="Van Westerhoven A.C."/>
            <person name="Haridas S."/>
            <person name="Skiadas P."/>
            <person name="Martin F."/>
            <person name="Groenewald J.Z."/>
            <person name="Crous P.W."/>
            <person name="Seidl M.F."/>
        </authorList>
    </citation>
    <scope>NUCLEOTIDE SEQUENCE [LARGE SCALE GENOMIC DNA]</scope>
    <source>
        <strain evidence="2 3">CBS 123371</strain>
    </source>
</reference>
<evidence type="ECO:0000313" key="3">
    <source>
        <dbReference type="Proteomes" id="UP001363622"/>
    </source>
</evidence>
<protein>
    <submittedName>
        <fullName evidence="2">Heterokaryon incompatibility protein-domain-containing protein</fullName>
    </submittedName>
</protein>
<dbReference type="InterPro" id="IPR052895">
    <property type="entry name" value="HetReg/Transcr_Mod"/>
</dbReference>
<dbReference type="PANTHER" id="PTHR24148:SF73">
    <property type="entry name" value="HET DOMAIN PROTEIN (AFU_ORTHOLOGUE AFUA_8G01020)"/>
    <property type="match status" value="1"/>
</dbReference>
<proteinExistence type="predicted"/>
<feature type="domain" description="Heterokaryon incompatibility" evidence="1">
    <location>
        <begin position="44"/>
        <end position="182"/>
    </location>
</feature>
<name>A0ABR1KIG3_9PEZI</name>
<sequence length="641" mass="75302">MSSEYQYAPLATPSTIRVIKIEEQKVNNAVACIIRHVERSEFEYEALSYVWGDPKPTRHVYLGNEADQRDLFPIHENLGRFLNWAWSRRMFDRWIWTDRISLNQDDGEEMAQQIPIMGKIYQNAKQSLTWLGMSEKDGEHMASFDPRGHKGKGSNSTAKNAKLAARRVQGNEYWGRIWMAQEISCAKRVAVWIGNWELEFESLHTTLGQFEKYEDFPIDKQFLLRQGGGDSELLQMLLWVTESGFESSRPQDRVYGLLGLVAANSDGTSPVDHIEIDYNKPESEVILDVLLGSGLPANERDLPNLAERLFGRDKSIFALFNEYLGSERISVLRKELATYACQAFDAILSIFYYCLCTPPLALHESFSRLRHGGVGGGLSRLTLQESAVITGFMLVLGVAPKDFNSESMFENWKDYRKHHAQRSKWMCAKHMCRGRNSPEKGQKYYQWFIERQEDHREWVQARERKHLEWFRQWERGKRPVMEASDETEFTLDERCLEWCYEIECRRRPRMESSDRSREEERQCQPDSISRWQGYLEWFRQTERQPRRLTESYWTFSNFEPNSLRTKLMLDPHRIEAACGKYKGWSSCDGSVMIFEIAELGFRLAFQFDDYEDAFVFMHFRLPKPDEGEEEEERKERQDTTK</sequence>
<accession>A0ABR1KIG3</accession>
<dbReference type="EMBL" id="JBBPHU010000008">
    <property type="protein sequence ID" value="KAK7514940.1"/>
    <property type="molecule type" value="Genomic_DNA"/>
</dbReference>
<gene>
    <name evidence="2" type="ORF">IWZ03DRAFT_233103</name>
</gene>
<dbReference type="Proteomes" id="UP001363622">
    <property type="component" value="Unassembled WGS sequence"/>
</dbReference>